<proteinExistence type="predicted"/>
<dbReference type="EMBL" id="JAGGKI010000020">
    <property type="protein sequence ID" value="MBP1896092.1"/>
    <property type="molecule type" value="Genomic_DNA"/>
</dbReference>
<dbReference type="Proteomes" id="UP000706926">
    <property type="component" value="Unassembled WGS sequence"/>
</dbReference>
<evidence type="ECO:0000313" key="2">
    <source>
        <dbReference type="Proteomes" id="UP000706926"/>
    </source>
</evidence>
<name>A0ABS4FIM3_9BACL</name>
<reference evidence="1 2" key="1">
    <citation type="submission" date="2021-03" db="EMBL/GenBank/DDBJ databases">
        <title>Genomic Encyclopedia of Type Strains, Phase IV (KMG-IV): sequencing the most valuable type-strain genomes for metagenomic binning, comparative biology and taxonomic classification.</title>
        <authorList>
            <person name="Goeker M."/>
        </authorList>
    </citation>
    <scope>NUCLEOTIDE SEQUENCE [LARGE SCALE GENOMIC DNA]</scope>
    <source>
        <strain evidence="1 2">DSM 15596</strain>
    </source>
</reference>
<protein>
    <submittedName>
        <fullName evidence="1">Uncharacterized protein</fullName>
    </submittedName>
</protein>
<dbReference type="GeneID" id="95407084"/>
<comment type="caution">
    <text evidence="1">The sequence shown here is derived from an EMBL/GenBank/DDBJ whole genome shotgun (WGS) entry which is preliminary data.</text>
</comment>
<gene>
    <name evidence="1" type="ORF">J2Z18_005206</name>
</gene>
<organism evidence="1 2">
    <name type="scientific">Paenibacillus lactis</name>
    <dbReference type="NCBI Taxonomy" id="228574"/>
    <lineage>
        <taxon>Bacteria</taxon>
        <taxon>Bacillati</taxon>
        <taxon>Bacillota</taxon>
        <taxon>Bacilli</taxon>
        <taxon>Bacillales</taxon>
        <taxon>Paenibacillaceae</taxon>
        <taxon>Paenibacillus</taxon>
    </lineage>
</organism>
<keyword evidence="2" id="KW-1185">Reference proteome</keyword>
<accession>A0ABS4FIM3</accession>
<sequence length="77" mass="8777">MITKRHNQADEVEVFGLFGGDLPGLHQNRKLNAEKEWATVLTTHQQVLIVFHKNMNVRIKCAYSAVEEECIHDCSIA</sequence>
<dbReference type="RefSeq" id="WP_138919369.1">
    <property type="nucleotide sequence ID" value="NZ_BOSA01000022.1"/>
</dbReference>
<evidence type="ECO:0000313" key="1">
    <source>
        <dbReference type="EMBL" id="MBP1896092.1"/>
    </source>
</evidence>